<feature type="compositionally biased region" description="Basic and acidic residues" evidence="1">
    <location>
        <begin position="90"/>
        <end position="114"/>
    </location>
</feature>
<name>V8P034_OPHHA</name>
<dbReference type="Proteomes" id="UP000018936">
    <property type="component" value="Unassembled WGS sequence"/>
</dbReference>
<dbReference type="AlphaFoldDB" id="V8P034"/>
<dbReference type="OrthoDB" id="10069753at2759"/>
<evidence type="ECO:0000256" key="1">
    <source>
        <dbReference type="SAM" id="MobiDB-lite"/>
    </source>
</evidence>
<feature type="compositionally biased region" description="Basic and acidic residues" evidence="1">
    <location>
        <begin position="221"/>
        <end position="234"/>
    </location>
</feature>
<feature type="compositionally biased region" description="Basic and acidic residues" evidence="1">
    <location>
        <begin position="279"/>
        <end position="305"/>
    </location>
</feature>
<evidence type="ECO:0000313" key="2">
    <source>
        <dbReference type="EMBL" id="ETE67207.1"/>
    </source>
</evidence>
<gene>
    <name evidence="2" type="primary">Srst</name>
    <name evidence="2" type="ORF">L345_07007</name>
</gene>
<sequence length="305" mass="34663">MSTFSQDLLCCVTMVGERVHSGGIQPVRTTSGEPVVNFLSSLVNRLLEEIIRAENRLLNYLNPTTGLEAKPHEEWLESSYSPKHLKAKQEIVDGNQRENQPKNKKKFPDRENHQPVEWFASSRNSATGKTQAEEITAQNNFSFDSEVQTSLQLQSSELNIEPHSGSFHCYAYSLADLVTMPLPVHEYSDMVVDEEEEEEERIGVSGKDEKEGRKACRKAGRKEGRQAGRKEGRQAGRKAGKLAGRQEGRKEGRKLRTSFNQNRAGWDLGGSQAIFQRTTRQDKKQRMETNQEEKQPRIKEKFPDS</sequence>
<reference evidence="2 3" key="1">
    <citation type="journal article" date="2013" name="Proc. Natl. Acad. Sci. U.S.A.">
        <title>The king cobra genome reveals dynamic gene evolution and adaptation in the snake venom system.</title>
        <authorList>
            <person name="Vonk F.J."/>
            <person name="Casewell N.R."/>
            <person name="Henkel C.V."/>
            <person name="Heimberg A.M."/>
            <person name="Jansen H.J."/>
            <person name="McCleary R.J."/>
            <person name="Kerkkamp H.M."/>
            <person name="Vos R.A."/>
            <person name="Guerreiro I."/>
            <person name="Calvete J.J."/>
            <person name="Wuster W."/>
            <person name="Woods A.E."/>
            <person name="Logan J.M."/>
            <person name="Harrison R.A."/>
            <person name="Castoe T.A."/>
            <person name="de Koning A.P."/>
            <person name="Pollock D.D."/>
            <person name="Yandell M."/>
            <person name="Calderon D."/>
            <person name="Renjifo C."/>
            <person name="Currier R.B."/>
            <person name="Salgado D."/>
            <person name="Pla D."/>
            <person name="Sanz L."/>
            <person name="Hyder A.S."/>
            <person name="Ribeiro J.M."/>
            <person name="Arntzen J.W."/>
            <person name="van den Thillart G.E."/>
            <person name="Boetzer M."/>
            <person name="Pirovano W."/>
            <person name="Dirks R.P."/>
            <person name="Spaink H.P."/>
            <person name="Duboule D."/>
            <person name="McGlinn E."/>
            <person name="Kini R.M."/>
            <person name="Richardson M.K."/>
        </authorList>
    </citation>
    <scope>NUCLEOTIDE SEQUENCE</scope>
    <source>
        <tissue evidence="2">Blood</tissue>
    </source>
</reference>
<organism evidence="2 3">
    <name type="scientific">Ophiophagus hannah</name>
    <name type="common">King cobra</name>
    <name type="synonym">Naja hannah</name>
    <dbReference type="NCBI Taxonomy" id="8665"/>
    <lineage>
        <taxon>Eukaryota</taxon>
        <taxon>Metazoa</taxon>
        <taxon>Chordata</taxon>
        <taxon>Craniata</taxon>
        <taxon>Vertebrata</taxon>
        <taxon>Euteleostomi</taxon>
        <taxon>Lepidosauria</taxon>
        <taxon>Squamata</taxon>
        <taxon>Bifurcata</taxon>
        <taxon>Unidentata</taxon>
        <taxon>Episquamata</taxon>
        <taxon>Toxicofera</taxon>
        <taxon>Serpentes</taxon>
        <taxon>Colubroidea</taxon>
        <taxon>Elapidae</taxon>
        <taxon>Elapinae</taxon>
        <taxon>Ophiophagus</taxon>
    </lineage>
</organism>
<dbReference type="EMBL" id="AZIM01001360">
    <property type="protein sequence ID" value="ETE67207.1"/>
    <property type="molecule type" value="Genomic_DNA"/>
</dbReference>
<proteinExistence type="predicted"/>
<accession>V8P034</accession>
<protein>
    <submittedName>
        <fullName evidence="2">Octapeptide-repeat protein T2</fullName>
    </submittedName>
</protein>
<feature type="region of interest" description="Disordered" evidence="1">
    <location>
        <begin position="193"/>
        <end position="305"/>
    </location>
</feature>
<feature type="region of interest" description="Disordered" evidence="1">
    <location>
        <begin position="90"/>
        <end position="126"/>
    </location>
</feature>
<evidence type="ECO:0000313" key="3">
    <source>
        <dbReference type="Proteomes" id="UP000018936"/>
    </source>
</evidence>
<feature type="non-terminal residue" evidence="2">
    <location>
        <position position="1"/>
    </location>
</feature>
<keyword evidence="3" id="KW-1185">Reference proteome</keyword>
<comment type="caution">
    <text evidence="2">The sequence shown here is derived from an EMBL/GenBank/DDBJ whole genome shotgun (WGS) entry which is preliminary data.</text>
</comment>